<dbReference type="SUPFAM" id="SSF118203">
    <property type="entry name" value="Vacuolar ATP synthase subunit C"/>
    <property type="match status" value="1"/>
</dbReference>
<keyword evidence="3 6" id="KW-0375">Hydrogen ion transport</keyword>
<accession>A0AAD5SGQ3</accession>
<dbReference type="Gene3D" id="3.30.70.100">
    <property type="match status" value="1"/>
</dbReference>
<proteinExistence type="inferred from homology"/>
<evidence type="ECO:0000256" key="1">
    <source>
        <dbReference type="ARBA" id="ARBA00006138"/>
    </source>
</evidence>
<dbReference type="InterPro" id="IPR036132">
    <property type="entry name" value="Vac_ATP_synth_c_sf"/>
</dbReference>
<gene>
    <name evidence="7" type="ORF">HK097_001882</name>
</gene>
<evidence type="ECO:0000256" key="3">
    <source>
        <dbReference type="ARBA" id="ARBA00022781"/>
    </source>
</evidence>
<evidence type="ECO:0000256" key="5">
    <source>
        <dbReference type="ARBA" id="ARBA00053565"/>
    </source>
</evidence>
<comment type="similarity">
    <text evidence="1 6">Belongs to the V-ATPase C subunit family.</text>
</comment>
<dbReference type="Proteomes" id="UP001212841">
    <property type="component" value="Unassembled WGS sequence"/>
</dbReference>
<dbReference type="Gene3D" id="1.20.1460.10">
    <property type="entry name" value="subunit c (vma5p) of the yeast v-atpase, domain 2"/>
    <property type="match status" value="1"/>
</dbReference>
<evidence type="ECO:0000256" key="4">
    <source>
        <dbReference type="ARBA" id="ARBA00023065"/>
    </source>
</evidence>
<dbReference type="AlphaFoldDB" id="A0AAD5SGQ3"/>
<organism evidence="7 8">
    <name type="scientific">Rhizophlyctis rosea</name>
    <dbReference type="NCBI Taxonomy" id="64517"/>
    <lineage>
        <taxon>Eukaryota</taxon>
        <taxon>Fungi</taxon>
        <taxon>Fungi incertae sedis</taxon>
        <taxon>Chytridiomycota</taxon>
        <taxon>Chytridiomycota incertae sedis</taxon>
        <taxon>Chytridiomycetes</taxon>
        <taxon>Rhizophlyctidales</taxon>
        <taxon>Rhizophlyctidaceae</taxon>
        <taxon>Rhizophlyctis</taxon>
    </lineage>
</organism>
<dbReference type="Gene3D" id="3.30.70.1180">
    <property type="entry name" value="Vacuolar atp synthase subunit c, domain 1"/>
    <property type="match status" value="1"/>
</dbReference>
<dbReference type="GO" id="GO:0046961">
    <property type="term" value="F:proton-transporting ATPase activity, rotational mechanism"/>
    <property type="evidence" value="ECO:0007669"/>
    <property type="project" value="InterPro"/>
</dbReference>
<comment type="subunit">
    <text evidence="6">V-ATPase is a heteromultimeric enzyme composed of a peripheral catalytic V1 complex (components A to H) attached to an integral membrane V0 proton pore complex.</text>
</comment>
<evidence type="ECO:0000256" key="2">
    <source>
        <dbReference type="ARBA" id="ARBA00022448"/>
    </source>
</evidence>
<comment type="caution">
    <text evidence="7">The sequence shown here is derived from an EMBL/GenBank/DDBJ whole genome shotgun (WGS) entry which is preliminary data.</text>
</comment>
<keyword evidence="2 6" id="KW-0813">Transport</keyword>
<dbReference type="EMBL" id="JADGJD010000139">
    <property type="protein sequence ID" value="KAJ3054411.1"/>
    <property type="molecule type" value="Genomic_DNA"/>
</dbReference>
<sequence length="385" mass="43950">MSGGHGYLFVSAPADPTKQDTVNKLKDKIASKHNDHAEIFPFSLPDFKVGTLDSLVVLSDDLQKMDQNFESIAIKISENMRTLLNNDVDQWKLNLTVSDKSIDAFLRTFNWNTMKYRIDRSLKELADIIMQEVSQIDALMKNKMTAYTQVKSQLQVFARKQSGNLAVRALADIVKKEHFVLDSEFLTTLLVAVPKNSMTDWINNYETLTQMVVPRSSLKIAEDDEYGLFTVTLFQRIVDEFSGKCRENKFTVRDFKWDPAAIAAEKKQLAEAGAQEKEQWSTLLRLCKTNFGEVYSCWIHLKALRVFVESVLRYGLPPDFQPMLVKTKPRQERKVRDSLNQHYARLGGIANQKGGDEHLEEHLQALIGDKDYSPVVLFPVNPIVV</sequence>
<evidence type="ECO:0000313" key="7">
    <source>
        <dbReference type="EMBL" id="KAJ3054411.1"/>
    </source>
</evidence>
<comment type="function">
    <text evidence="5">Subunit of the V1 complex of vacuolar(H+)-ATPase (V-ATPase), a multisubunit enzyme composed of a peripheral complex (V1) that hydrolyzes ATP and a membrane integral complex (V0) that translocates protons. V-ATPase is responsible for acidifying and maintaining the pH of intracellular compartments. Subunit C is necessary for the assembly of the catalytic sector of the enzyme and is likely to have a specific function in its catalytic activity. Reversibly leaves the enzyme after glucose depletion, causing the catalytic subcomplex V1 to detach from the V0 section.</text>
</comment>
<name>A0AAD5SGQ3_9FUNG</name>
<dbReference type="CDD" id="cd14785">
    <property type="entry name" value="V-ATPase_C"/>
    <property type="match status" value="1"/>
</dbReference>
<keyword evidence="4 6" id="KW-0406">Ion transport</keyword>
<evidence type="ECO:0000256" key="6">
    <source>
        <dbReference type="RuleBase" id="RU364010"/>
    </source>
</evidence>
<comment type="function">
    <text evidence="6">Subunit of the V1 complex of vacuolar(H+)-ATPase (V-ATPase), a multisubunit enzyme composed of a peripheral complex (V1) that hydrolyzes ATP and a membrane integral complex (V0) that translocates protons. V-ATPase is responsible for acidifying and maintaining the pH of intracellular compartments and in some cell types, is targeted to the plasma membrane, where it is responsible for acidifying the extracellular environment. Subunit C is necessary for the assembly of the catalytic sector of the enzyme and is likely to have a specific function in its catalytic activity.</text>
</comment>
<dbReference type="Pfam" id="PF03223">
    <property type="entry name" value="V-ATPase_C"/>
    <property type="match status" value="1"/>
</dbReference>
<dbReference type="PANTHER" id="PTHR10137">
    <property type="entry name" value="V-TYPE PROTON ATPASE SUBUNIT C"/>
    <property type="match status" value="1"/>
</dbReference>
<protein>
    <recommendedName>
        <fullName evidence="6">V-type proton ATPase subunit C</fullName>
    </recommendedName>
</protein>
<evidence type="ECO:0000313" key="8">
    <source>
        <dbReference type="Proteomes" id="UP001212841"/>
    </source>
</evidence>
<keyword evidence="8" id="KW-1185">Reference proteome</keyword>
<dbReference type="InterPro" id="IPR004907">
    <property type="entry name" value="ATPase_V1-cplx_csu"/>
</dbReference>
<dbReference type="GO" id="GO:0000221">
    <property type="term" value="C:vacuolar proton-transporting V-type ATPase, V1 domain"/>
    <property type="evidence" value="ECO:0007669"/>
    <property type="project" value="TreeGrafter"/>
</dbReference>
<dbReference type="FunFam" id="3.30.70.100:FF:000002">
    <property type="entry name" value="V-type proton ATPase subunit C"/>
    <property type="match status" value="1"/>
</dbReference>
<reference evidence="7" key="1">
    <citation type="submission" date="2020-05" db="EMBL/GenBank/DDBJ databases">
        <title>Phylogenomic resolution of chytrid fungi.</title>
        <authorList>
            <person name="Stajich J.E."/>
            <person name="Amses K."/>
            <person name="Simmons R."/>
            <person name="Seto K."/>
            <person name="Myers J."/>
            <person name="Bonds A."/>
            <person name="Quandt C.A."/>
            <person name="Barry K."/>
            <person name="Liu P."/>
            <person name="Grigoriev I."/>
            <person name="Longcore J.E."/>
            <person name="James T.Y."/>
        </authorList>
    </citation>
    <scope>NUCLEOTIDE SEQUENCE</scope>
    <source>
        <strain evidence="7">JEL0318</strain>
    </source>
</reference>
<dbReference type="PANTHER" id="PTHR10137:SF0">
    <property type="entry name" value="V-TYPE PROTON ATPASE SUBUNIT C"/>
    <property type="match status" value="1"/>
</dbReference>